<evidence type="ECO:0000313" key="10">
    <source>
        <dbReference type="EMBL" id="CEN28113.1"/>
    </source>
</evidence>
<sequence>MKALGNFLKNKSDQGQMLVIPYIMAGDHADGLDGLAETIAFLEENGASAIEIGIPFSDPVADGPVIEQAGIRALANGTTLKKVIDTLQTIETDIPLVIMSYINPIYKYGIEKFVADLESTPVKGLILPDVPREHEGMLTPFLAATDITLVPLVTLTSTLERQVELVTGAAGFIYAVTVNGVTGVGRTYADNLTAHLARLSELSDVPVLAGFGVSSLEQAKNFHQVVDGVIVGSYIVQALHDGRRAEIAAFLVGANQI</sequence>
<proteinExistence type="inferred from homology"/>
<evidence type="ECO:0000256" key="2">
    <source>
        <dbReference type="ARBA" id="ARBA00011270"/>
    </source>
</evidence>
<dbReference type="RefSeq" id="WP_047915298.1">
    <property type="nucleotide sequence ID" value="NZ_LN774769.1"/>
</dbReference>
<dbReference type="CDD" id="cd04724">
    <property type="entry name" value="Tryptophan_synthase_alpha"/>
    <property type="match status" value="1"/>
</dbReference>
<evidence type="ECO:0000256" key="8">
    <source>
        <dbReference type="HAMAP-Rule" id="MF_00131"/>
    </source>
</evidence>
<dbReference type="UniPathway" id="UPA00035">
    <property type="reaction ID" value="UER00044"/>
</dbReference>
<dbReference type="EC" id="4.2.1.20" evidence="8"/>
<dbReference type="AlphaFoldDB" id="A0A0D6DVX5"/>
<dbReference type="GO" id="GO:0004834">
    <property type="term" value="F:tryptophan synthase activity"/>
    <property type="evidence" value="ECO:0007669"/>
    <property type="project" value="UniProtKB-UniRule"/>
</dbReference>
<evidence type="ECO:0000256" key="7">
    <source>
        <dbReference type="ARBA" id="ARBA00049047"/>
    </source>
</evidence>
<dbReference type="NCBIfam" id="TIGR00262">
    <property type="entry name" value="trpA"/>
    <property type="match status" value="1"/>
</dbReference>
<dbReference type="KEGG" id="lpk:LACPI_0913"/>
<dbReference type="HOGENOM" id="CLU_016734_0_0_9"/>
<dbReference type="InterPro" id="IPR002028">
    <property type="entry name" value="Trp_synthase_suA"/>
</dbReference>
<keyword evidence="6 8" id="KW-0456">Lyase</keyword>
<reference evidence="11" key="1">
    <citation type="submission" date="2015-01" db="EMBL/GenBank/DDBJ databases">
        <authorList>
            <person name="Andreevskaya M."/>
        </authorList>
    </citation>
    <scope>NUCLEOTIDE SEQUENCE [LARGE SCALE GENOMIC DNA]</scope>
    <source>
        <strain evidence="11">MKFS47</strain>
    </source>
</reference>
<name>A0A0D6DVX5_9LACT</name>
<keyword evidence="3 8" id="KW-0028">Amino-acid biosynthesis</keyword>
<evidence type="ECO:0000256" key="1">
    <source>
        <dbReference type="ARBA" id="ARBA00004733"/>
    </source>
</evidence>
<organism evidence="10 11">
    <name type="scientific">Pseudolactococcus piscium MKFS47</name>
    <dbReference type="NCBI Taxonomy" id="297352"/>
    <lineage>
        <taxon>Bacteria</taxon>
        <taxon>Bacillati</taxon>
        <taxon>Bacillota</taxon>
        <taxon>Bacilli</taxon>
        <taxon>Lactobacillales</taxon>
        <taxon>Streptococcaceae</taxon>
        <taxon>Pseudolactococcus</taxon>
    </lineage>
</organism>
<accession>A0A0D6DVX5</accession>
<gene>
    <name evidence="8 10" type="primary">trpA</name>
    <name evidence="10" type="ORF">LACPI_0913</name>
</gene>
<dbReference type="GO" id="GO:0005829">
    <property type="term" value="C:cytosol"/>
    <property type="evidence" value="ECO:0007669"/>
    <property type="project" value="TreeGrafter"/>
</dbReference>
<evidence type="ECO:0000256" key="4">
    <source>
        <dbReference type="ARBA" id="ARBA00022822"/>
    </source>
</evidence>
<dbReference type="STRING" id="1364.LP2241_20475"/>
<dbReference type="EMBL" id="LN774769">
    <property type="protein sequence ID" value="CEN28113.1"/>
    <property type="molecule type" value="Genomic_DNA"/>
</dbReference>
<keyword evidence="4 8" id="KW-0822">Tryptophan biosynthesis</keyword>
<dbReference type="Pfam" id="PF00290">
    <property type="entry name" value="Trp_syntA"/>
    <property type="match status" value="1"/>
</dbReference>
<evidence type="ECO:0000256" key="3">
    <source>
        <dbReference type="ARBA" id="ARBA00022605"/>
    </source>
</evidence>
<dbReference type="PANTHER" id="PTHR43406:SF1">
    <property type="entry name" value="TRYPTOPHAN SYNTHASE ALPHA CHAIN, CHLOROPLASTIC"/>
    <property type="match status" value="1"/>
</dbReference>
<feature type="active site" description="Proton acceptor" evidence="8">
    <location>
        <position position="51"/>
    </location>
</feature>
<feature type="active site" description="Proton acceptor" evidence="8">
    <location>
        <position position="62"/>
    </location>
</feature>
<dbReference type="PROSITE" id="PS00167">
    <property type="entry name" value="TRP_SYNTHASE_ALPHA"/>
    <property type="match status" value="1"/>
</dbReference>
<dbReference type="Gene3D" id="3.20.20.70">
    <property type="entry name" value="Aldolase class I"/>
    <property type="match status" value="1"/>
</dbReference>
<dbReference type="PANTHER" id="PTHR43406">
    <property type="entry name" value="TRYPTOPHAN SYNTHASE, ALPHA CHAIN"/>
    <property type="match status" value="1"/>
</dbReference>
<evidence type="ECO:0000256" key="5">
    <source>
        <dbReference type="ARBA" id="ARBA00023141"/>
    </source>
</evidence>
<comment type="function">
    <text evidence="8">The alpha subunit is responsible for the aldol cleavage of indoleglycerol phosphate to indole and glyceraldehyde 3-phosphate.</text>
</comment>
<dbReference type="SUPFAM" id="SSF51366">
    <property type="entry name" value="Ribulose-phoshate binding barrel"/>
    <property type="match status" value="1"/>
</dbReference>
<comment type="pathway">
    <text evidence="1 8">Amino-acid biosynthesis; L-tryptophan biosynthesis; L-tryptophan from chorismate: step 5/5.</text>
</comment>
<comment type="subunit">
    <text evidence="2 8">Tetramer of two alpha and two beta chains.</text>
</comment>
<dbReference type="Proteomes" id="UP000033166">
    <property type="component" value="Chromosome I"/>
</dbReference>
<dbReference type="InterPro" id="IPR013785">
    <property type="entry name" value="Aldolase_TIM"/>
</dbReference>
<protein>
    <recommendedName>
        <fullName evidence="8">Tryptophan synthase alpha chain</fullName>
        <ecNumber evidence="8">4.2.1.20</ecNumber>
    </recommendedName>
</protein>
<evidence type="ECO:0000256" key="9">
    <source>
        <dbReference type="RuleBase" id="RU003662"/>
    </source>
</evidence>
<dbReference type="InterPro" id="IPR011060">
    <property type="entry name" value="RibuloseP-bd_barrel"/>
</dbReference>
<dbReference type="InterPro" id="IPR018204">
    <property type="entry name" value="Trp_synthase_alpha_AS"/>
</dbReference>
<comment type="similarity">
    <text evidence="8 9">Belongs to the TrpA family.</text>
</comment>
<keyword evidence="5 8" id="KW-0057">Aromatic amino acid biosynthesis</keyword>
<evidence type="ECO:0000313" key="11">
    <source>
        <dbReference type="Proteomes" id="UP000033166"/>
    </source>
</evidence>
<evidence type="ECO:0000256" key="6">
    <source>
        <dbReference type="ARBA" id="ARBA00023239"/>
    </source>
</evidence>
<comment type="catalytic activity">
    <reaction evidence="7 8">
        <text>(1S,2R)-1-C-(indol-3-yl)glycerol 3-phosphate + L-serine = D-glyceraldehyde 3-phosphate + L-tryptophan + H2O</text>
        <dbReference type="Rhea" id="RHEA:10532"/>
        <dbReference type="ChEBI" id="CHEBI:15377"/>
        <dbReference type="ChEBI" id="CHEBI:33384"/>
        <dbReference type="ChEBI" id="CHEBI:57912"/>
        <dbReference type="ChEBI" id="CHEBI:58866"/>
        <dbReference type="ChEBI" id="CHEBI:59776"/>
        <dbReference type="EC" id="4.2.1.20"/>
    </reaction>
</comment>
<dbReference type="HAMAP" id="MF_00131">
    <property type="entry name" value="Trp_synth_alpha"/>
    <property type="match status" value="1"/>
</dbReference>